<dbReference type="EMBL" id="BARW01015234">
    <property type="protein sequence ID" value="GAI92363.1"/>
    <property type="molecule type" value="Genomic_DNA"/>
</dbReference>
<accession>X1SHB1</accession>
<organism evidence="1">
    <name type="scientific">marine sediment metagenome</name>
    <dbReference type="NCBI Taxonomy" id="412755"/>
    <lineage>
        <taxon>unclassified sequences</taxon>
        <taxon>metagenomes</taxon>
        <taxon>ecological metagenomes</taxon>
    </lineage>
</organism>
<comment type="caution">
    <text evidence="1">The sequence shown here is derived from an EMBL/GenBank/DDBJ whole genome shotgun (WGS) entry which is preliminary data.</text>
</comment>
<proteinExistence type="predicted"/>
<protein>
    <submittedName>
        <fullName evidence="1">Uncharacterized protein</fullName>
    </submittedName>
</protein>
<dbReference type="InterPro" id="IPR009080">
    <property type="entry name" value="tRNAsynth_Ia_anticodon-bd"/>
</dbReference>
<dbReference type="GO" id="GO:0006418">
    <property type="term" value="P:tRNA aminoacylation for protein translation"/>
    <property type="evidence" value="ECO:0007669"/>
    <property type="project" value="InterPro"/>
</dbReference>
<name>X1SHB1_9ZZZZ</name>
<reference evidence="1" key="1">
    <citation type="journal article" date="2014" name="Front. Microbiol.">
        <title>High frequency of phylogenetically diverse reductive dehalogenase-homologous genes in deep subseafloor sedimentary metagenomes.</title>
        <authorList>
            <person name="Kawai M."/>
            <person name="Futagami T."/>
            <person name="Toyoda A."/>
            <person name="Takaki Y."/>
            <person name="Nishi S."/>
            <person name="Hori S."/>
            <person name="Arai W."/>
            <person name="Tsubouchi T."/>
            <person name="Morono Y."/>
            <person name="Uchiyama I."/>
            <person name="Ito T."/>
            <person name="Fujiyama A."/>
            <person name="Inagaki F."/>
            <person name="Takami H."/>
        </authorList>
    </citation>
    <scope>NUCLEOTIDE SEQUENCE</scope>
    <source>
        <strain evidence="1">Expedition CK06-06</strain>
    </source>
</reference>
<dbReference type="GO" id="GO:0004812">
    <property type="term" value="F:aminoacyl-tRNA ligase activity"/>
    <property type="evidence" value="ECO:0007669"/>
    <property type="project" value="InterPro"/>
</dbReference>
<dbReference type="AlphaFoldDB" id="X1SHB1"/>
<feature type="non-terminal residue" evidence="1">
    <location>
        <position position="1"/>
    </location>
</feature>
<sequence length="55" mass="6283">NNNELVAILGNFVNRTLVLTQKYFGGKVPGITELASYDKETWKKYPKLNQRLSIV</sequence>
<dbReference type="SUPFAM" id="SSF47323">
    <property type="entry name" value="Anticodon-binding domain of a subclass of class I aminoacyl-tRNA synthetases"/>
    <property type="match status" value="1"/>
</dbReference>
<dbReference type="Gene3D" id="1.10.730.10">
    <property type="entry name" value="Isoleucyl-tRNA Synthetase, Domain 1"/>
    <property type="match status" value="1"/>
</dbReference>
<evidence type="ECO:0000313" key="1">
    <source>
        <dbReference type="EMBL" id="GAI92363.1"/>
    </source>
</evidence>
<dbReference type="GO" id="GO:0005524">
    <property type="term" value="F:ATP binding"/>
    <property type="evidence" value="ECO:0007669"/>
    <property type="project" value="InterPro"/>
</dbReference>
<gene>
    <name evidence="1" type="ORF">S12H4_26785</name>
</gene>